<feature type="domain" description="Glycosyltransferase 2-like" evidence="1">
    <location>
        <begin position="3"/>
        <end position="139"/>
    </location>
</feature>
<keyword evidence="2" id="KW-0328">Glycosyltransferase</keyword>
<dbReference type="PANTHER" id="PTHR22916:SF3">
    <property type="entry name" value="UDP-GLCNAC:BETAGAL BETA-1,3-N-ACETYLGLUCOSAMINYLTRANSFERASE-LIKE PROTEIN 1"/>
    <property type="match status" value="1"/>
</dbReference>
<dbReference type="KEGG" id="smiz:4412673_03828"/>
<keyword evidence="2" id="KW-0808">Transferase</keyword>
<evidence type="ECO:0000313" key="2">
    <source>
        <dbReference type="EMBL" id="SNV62834.1"/>
    </source>
</evidence>
<dbReference type="GO" id="GO:0050501">
    <property type="term" value="F:hyaluronan synthase activity"/>
    <property type="evidence" value="ECO:0007669"/>
    <property type="project" value="UniProtKB-EC"/>
</dbReference>
<gene>
    <name evidence="2" type="primary">hyaD_2</name>
    <name evidence="2" type="ORF">SAMEA4412673_03828</name>
</gene>
<protein>
    <submittedName>
        <fullName evidence="2">Hyaluronan synthase</fullName>
        <ecNumber evidence="2">2.4.1.212</ecNumber>
    </submittedName>
</protein>
<sequence>MVSVVIPLYNKEESISGTINSVLNQTYKEFELIIVNDGSTDESLNIVKQFSDPRIVILDKRNGGVSSARNLGVENSNYDWIAFLDGDDIWFPDHLETLFKAINIYPNEKVFSTSYSHSDSISRDNNSIEVWTDYFKHAINGDVLWTSVILIHKSCFKKVGMFSEKMNRGEDIDLWIRLAGNYNIVKIKKITAIYRLEAENRACNNKLDYNKSIAAFISFSKSENSNSRQYKLMILKERLKIFISTGDFKAAISIIKKHWKNILFK</sequence>
<dbReference type="CDD" id="cd00761">
    <property type="entry name" value="Glyco_tranf_GTA_type"/>
    <property type="match status" value="1"/>
</dbReference>
<dbReference type="AlphaFoldDB" id="A0AAJ4XEV1"/>
<dbReference type="InterPro" id="IPR029044">
    <property type="entry name" value="Nucleotide-diphossugar_trans"/>
</dbReference>
<evidence type="ECO:0000259" key="1">
    <source>
        <dbReference type="Pfam" id="PF00535"/>
    </source>
</evidence>
<organism evidence="2 3">
    <name type="scientific">Sphingobacterium mizutaii</name>
    <dbReference type="NCBI Taxonomy" id="1010"/>
    <lineage>
        <taxon>Bacteria</taxon>
        <taxon>Pseudomonadati</taxon>
        <taxon>Bacteroidota</taxon>
        <taxon>Sphingobacteriia</taxon>
        <taxon>Sphingobacteriales</taxon>
        <taxon>Sphingobacteriaceae</taxon>
        <taxon>Sphingobacterium</taxon>
    </lineage>
</organism>
<dbReference type="SUPFAM" id="SSF53448">
    <property type="entry name" value="Nucleotide-diphospho-sugar transferases"/>
    <property type="match status" value="1"/>
</dbReference>
<accession>A0AAJ4XEV1</accession>
<reference evidence="2 3" key="1">
    <citation type="submission" date="2017-06" db="EMBL/GenBank/DDBJ databases">
        <authorList>
            <consortium name="Pathogen Informatics"/>
        </authorList>
    </citation>
    <scope>NUCLEOTIDE SEQUENCE [LARGE SCALE GENOMIC DNA]</scope>
    <source>
        <strain evidence="2 3">NCTC12149</strain>
    </source>
</reference>
<dbReference type="PANTHER" id="PTHR22916">
    <property type="entry name" value="GLYCOSYLTRANSFERASE"/>
    <property type="match status" value="1"/>
</dbReference>
<name>A0AAJ4XEV1_9SPHI</name>
<dbReference type="InterPro" id="IPR001173">
    <property type="entry name" value="Glyco_trans_2-like"/>
</dbReference>
<dbReference type="Gene3D" id="3.90.550.10">
    <property type="entry name" value="Spore Coat Polysaccharide Biosynthesis Protein SpsA, Chain A"/>
    <property type="match status" value="1"/>
</dbReference>
<dbReference type="Pfam" id="PF00535">
    <property type="entry name" value="Glycos_transf_2"/>
    <property type="match status" value="1"/>
</dbReference>
<dbReference type="RefSeq" id="WP_093099494.1">
    <property type="nucleotide sequence ID" value="NZ_FNGK01000004.1"/>
</dbReference>
<dbReference type="EMBL" id="LT906468">
    <property type="protein sequence ID" value="SNV62834.1"/>
    <property type="molecule type" value="Genomic_DNA"/>
</dbReference>
<proteinExistence type="predicted"/>
<evidence type="ECO:0000313" key="3">
    <source>
        <dbReference type="Proteomes" id="UP000215355"/>
    </source>
</evidence>
<dbReference type="EC" id="2.4.1.212" evidence="2"/>
<dbReference type="Proteomes" id="UP000215355">
    <property type="component" value="Chromosome 1"/>
</dbReference>